<dbReference type="RefSeq" id="WP_189676720.1">
    <property type="nucleotide sequence ID" value="NZ_BNAQ01000004.1"/>
</dbReference>
<evidence type="ECO:0000256" key="1">
    <source>
        <dbReference type="SAM" id="SignalP"/>
    </source>
</evidence>
<dbReference type="Gene3D" id="2.40.160.170">
    <property type="match status" value="1"/>
</dbReference>
<comment type="caution">
    <text evidence="3">The sequence shown here is derived from an EMBL/GenBank/DDBJ whole genome shotgun (WGS) entry which is preliminary data.</text>
</comment>
<feature type="domain" description="FHA" evidence="2">
    <location>
        <begin position="145"/>
        <end position="206"/>
    </location>
</feature>
<proteinExistence type="predicted"/>
<keyword evidence="4" id="KW-1185">Reference proteome</keyword>
<gene>
    <name evidence="3" type="ORF">GCM10008023_27420</name>
</gene>
<feature type="chain" id="PRO_5047403711" description="FHA domain-containing protein" evidence="1">
    <location>
        <begin position="25"/>
        <end position="238"/>
    </location>
</feature>
<name>A0ABQ3LNA1_9SPHN</name>
<evidence type="ECO:0000259" key="2">
    <source>
        <dbReference type="PROSITE" id="PS50006"/>
    </source>
</evidence>
<dbReference type="Proteomes" id="UP000652430">
    <property type="component" value="Unassembled WGS sequence"/>
</dbReference>
<sequence>MKTSTLGVAMATACLALIAQPAFAQAGPVQKTTTHSTGDTKSGRFRIGLTAGTLGIGPEIGYRANRTIGVRANATFLSFSHSVKSNNVRYDGKANLKSGGVMLDLHPFGGGFFLSAGARINGNAGRLRATPQSTTTIGAIAYTPAQIGTISGRAEVKNVAPQLTLGYGGGLHRGLSVNVEAGALFQGAVRVRDYSSNGTLANDPRFIAELEKERLNTQRKVDDYKVYPILQVGLKYRF</sequence>
<dbReference type="EMBL" id="BNAQ01000004">
    <property type="protein sequence ID" value="GHH19992.1"/>
    <property type="molecule type" value="Genomic_DNA"/>
</dbReference>
<evidence type="ECO:0000313" key="4">
    <source>
        <dbReference type="Proteomes" id="UP000652430"/>
    </source>
</evidence>
<feature type="signal peptide" evidence="1">
    <location>
        <begin position="1"/>
        <end position="24"/>
    </location>
</feature>
<reference evidence="4" key="1">
    <citation type="journal article" date="2019" name="Int. J. Syst. Evol. Microbiol.">
        <title>The Global Catalogue of Microorganisms (GCM) 10K type strain sequencing project: providing services to taxonomists for standard genome sequencing and annotation.</title>
        <authorList>
            <consortium name="The Broad Institute Genomics Platform"/>
            <consortium name="The Broad Institute Genome Sequencing Center for Infectious Disease"/>
            <person name="Wu L."/>
            <person name="Ma J."/>
        </authorList>
    </citation>
    <scope>NUCLEOTIDE SEQUENCE [LARGE SCALE GENOMIC DNA]</scope>
    <source>
        <strain evidence="4">CGMCC 1.8957</strain>
    </source>
</reference>
<protein>
    <recommendedName>
        <fullName evidence="2">FHA domain-containing protein</fullName>
    </recommendedName>
</protein>
<accession>A0ABQ3LNA1</accession>
<dbReference type="PROSITE" id="PS50006">
    <property type="entry name" value="FHA_DOMAIN"/>
    <property type="match status" value="1"/>
</dbReference>
<dbReference type="InterPro" id="IPR000253">
    <property type="entry name" value="FHA_dom"/>
</dbReference>
<evidence type="ECO:0000313" key="3">
    <source>
        <dbReference type="EMBL" id="GHH19992.1"/>
    </source>
</evidence>
<keyword evidence="1" id="KW-0732">Signal</keyword>
<organism evidence="3 4">
    <name type="scientific">Sphingomonas glacialis</name>
    <dbReference type="NCBI Taxonomy" id="658225"/>
    <lineage>
        <taxon>Bacteria</taxon>
        <taxon>Pseudomonadati</taxon>
        <taxon>Pseudomonadota</taxon>
        <taxon>Alphaproteobacteria</taxon>
        <taxon>Sphingomonadales</taxon>
        <taxon>Sphingomonadaceae</taxon>
        <taxon>Sphingomonas</taxon>
    </lineage>
</organism>